<gene>
    <name evidence="2" type="ORF">H9945_03780</name>
</gene>
<dbReference type="InterPro" id="IPR013498">
    <property type="entry name" value="Topo_IA_Znf"/>
</dbReference>
<dbReference type="Proteomes" id="UP000886803">
    <property type="component" value="Unassembled WGS sequence"/>
</dbReference>
<organism evidence="2 3">
    <name type="scientific">Candidatus Gemmiger avicola</name>
    <dbReference type="NCBI Taxonomy" id="2838605"/>
    <lineage>
        <taxon>Bacteria</taxon>
        <taxon>Bacillati</taxon>
        <taxon>Bacillota</taxon>
        <taxon>Clostridia</taxon>
        <taxon>Eubacteriales</taxon>
        <taxon>Gemmiger</taxon>
    </lineage>
</organism>
<name>A0A9D2M6L1_9FIRM</name>
<sequence length="175" mass="19175">MLQNKVHLKWLSQYLGQAPDTFFSYIVFSNRCTLKKVTLTNGQHHVVNRNALLAAVKSNVRKTGHLLTADEIDQLYTKLEPLTQVSEVQKLAHIQAIQAKQPAAKAKTCKKPAVAGSEAVHPQPVPQGAADTPPVCPRCGGILILRTATKGKKAGTRFWGCTNYPKCRYTQPSSS</sequence>
<proteinExistence type="predicted"/>
<dbReference type="Pfam" id="PF01396">
    <property type="entry name" value="Zn_ribbon_Top1"/>
    <property type="match status" value="1"/>
</dbReference>
<dbReference type="GO" id="GO:0005694">
    <property type="term" value="C:chromosome"/>
    <property type="evidence" value="ECO:0007669"/>
    <property type="project" value="InterPro"/>
</dbReference>
<dbReference type="AlphaFoldDB" id="A0A9D2M6L1"/>
<dbReference type="SUPFAM" id="SSF57783">
    <property type="entry name" value="Zinc beta-ribbon"/>
    <property type="match status" value="1"/>
</dbReference>
<accession>A0A9D2M6L1</accession>
<reference evidence="2" key="2">
    <citation type="submission" date="2021-04" db="EMBL/GenBank/DDBJ databases">
        <authorList>
            <person name="Gilroy R."/>
        </authorList>
    </citation>
    <scope>NUCLEOTIDE SEQUENCE</scope>
    <source>
        <strain evidence="2">ChiBcec8-13705</strain>
    </source>
</reference>
<protein>
    <submittedName>
        <fullName evidence="2">Topoisomerase DNA-binding C4 zinc finger domain-containing protein</fullName>
    </submittedName>
</protein>
<dbReference type="GO" id="GO:0003677">
    <property type="term" value="F:DNA binding"/>
    <property type="evidence" value="ECO:0007669"/>
    <property type="project" value="UniProtKB-KW"/>
</dbReference>
<evidence type="ECO:0000313" key="3">
    <source>
        <dbReference type="Proteomes" id="UP000886803"/>
    </source>
</evidence>
<dbReference type="Gene3D" id="3.30.65.10">
    <property type="entry name" value="Bacterial Topoisomerase I, domain 1"/>
    <property type="match status" value="1"/>
</dbReference>
<evidence type="ECO:0000259" key="1">
    <source>
        <dbReference type="Pfam" id="PF01396"/>
    </source>
</evidence>
<feature type="domain" description="DNA topoisomerase type IA zn finger" evidence="1">
    <location>
        <begin position="136"/>
        <end position="173"/>
    </location>
</feature>
<dbReference type="GO" id="GO:0006265">
    <property type="term" value="P:DNA topological change"/>
    <property type="evidence" value="ECO:0007669"/>
    <property type="project" value="InterPro"/>
</dbReference>
<dbReference type="EMBL" id="DWYG01000053">
    <property type="protein sequence ID" value="HJB41596.1"/>
    <property type="molecule type" value="Genomic_DNA"/>
</dbReference>
<keyword evidence="2" id="KW-0238">DNA-binding</keyword>
<reference evidence="2" key="1">
    <citation type="journal article" date="2021" name="PeerJ">
        <title>Extensive microbial diversity within the chicken gut microbiome revealed by metagenomics and culture.</title>
        <authorList>
            <person name="Gilroy R."/>
            <person name="Ravi A."/>
            <person name="Getino M."/>
            <person name="Pursley I."/>
            <person name="Horton D.L."/>
            <person name="Alikhan N.F."/>
            <person name="Baker D."/>
            <person name="Gharbi K."/>
            <person name="Hall N."/>
            <person name="Watson M."/>
            <person name="Adriaenssens E.M."/>
            <person name="Foster-Nyarko E."/>
            <person name="Jarju S."/>
            <person name="Secka A."/>
            <person name="Antonio M."/>
            <person name="Oren A."/>
            <person name="Chaudhuri R.R."/>
            <person name="La Ragione R."/>
            <person name="Hildebrand F."/>
            <person name="Pallen M.J."/>
        </authorList>
    </citation>
    <scope>NUCLEOTIDE SEQUENCE</scope>
    <source>
        <strain evidence="2">ChiBcec8-13705</strain>
    </source>
</reference>
<evidence type="ECO:0000313" key="2">
    <source>
        <dbReference type="EMBL" id="HJB41596.1"/>
    </source>
</evidence>
<comment type="caution">
    <text evidence="2">The sequence shown here is derived from an EMBL/GenBank/DDBJ whole genome shotgun (WGS) entry which is preliminary data.</text>
</comment>
<dbReference type="GO" id="GO:0003916">
    <property type="term" value="F:DNA topoisomerase activity"/>
    <property type="evidence" value="ECO:0007669"/>
    <property type="project" value="InterPro"/>
</dbReference>